<evidence type="ECO:0000313" key="1">
    <source>
        <dbReference type="EMBL" id="QQG36428.1"/>
    </source>
</evidence>
<accession>A0A7T5R2M8</accession>
<name>A0A7T5R2M8_9BACT</name>
<dbReference type="EMBL" id="CP066681">
    <property type="protein sequence ID" value="QQG36428.1"/>
    <property type="molecule type" value="Genomic_DNA"/>
</dbReference>
<sequence>MTEVNISSENQAVGDQADVPPRGENVLICYIMCSSEQFKDFSLCEKPSHIHRMANQVGLAPHSFVPVTYGARHWRAVHDGYKIIDAALSYKSCSNQKVTFYFYIEDLAGFKRHVEGSAISCLNRLGFLRDLSELHSECQREIY</sequence>
<organism evidence="1 2">
    <name type="scientific">Micavibrio aeruginosavorus</name>
    <dbReference type="NCBI Taxonomy" id="349221"/>
    <lineage>
        <taxon>Bacteria</taxon>
        <taxon>Pseudomonadati</taxon>
        <taxon>Bdellovibrionota</taxon>
        <taxon>Bdellovibrionia</taxon>
        <taxon>Bdellovibrionales</taxon>
        <taxon>Pseudobdellovibrionaceae</taxon>
        <taxon>Micavibrio</taxon>
    </lineage>
</organism>
<dbReference type="Proteomes" id="UP000595362">
    <property type="component" value="Chromosome"/>
</dbReference>
<gene>
    <name evidence="1" type="ORF">HYS17_01140</name>
</gene>
<reference evidence="1 2" key="1">
    <citation type="submission" date="2020-07" db="EMBL/GenBank/DDBJ databases">
        <title>Huge and variable diversity of episymbiotic CPR bacteria and DPANN archaea in groundwater ecosystems.</title>
        <authorList>
            <person name="He C.Y."/>
            <person name="Keren R."/>
            <person name="Whittaker M."/>
            <person name="Farag I.F."/>
            <person name="Doudna J."/>
            <person name="Cate J.H.D."/>
            <person name="Banfield J.F."/>
        </authorList>
    </citation>
    <scope>NUCLEOTIDE SEQUENCE [LARGE SCALE GENOMIC DNA]</scope>
    <source>
        <strain evidence="1">NC_groundwater_70_Ag_B-0.1um_54_66</strain>
    </source>
</reference>
<evidence type="ECO:0000313" key="2">
    <source>
        <dbReference type="Proteomes" id="UP000595362"/>
    </source>
</evidence>
<proteinExistence type="predicted"/>
<dbReference type="AlphaFoldDB" id="A0A7T5R2M8"/>
<protein>
    <submittedName>
        <fullName evidence="1">Uncharacterized protein</fullName>
    </submittedName>
</protein>